<dbReference type="HAMAP" id="MF_00009">
    <property type="entry name" value="Endoribonucl_YbeY"/>
    <property type="match status" value="1"/>
</dbReference>
<feature type="binding site" evidence="7">
    <location>
        <position position="113"/>
    </location>
    <ligand>
        <name>Zn(2+)</name>
        <dbReference type="ChEBI" id="CHEBI:29105"/>
        <note>catalytic</note>
    </ligand>
</feature>
<keyword evidence="3 7" id="KW-0479">Metal-binding</keyword>
<dbReference type="GO" id="GO:0006364">
    <property type="term" value="P:rRNA processing"/>
    <property type="evidence" value="ECO:0007669"/>
    <property type="project" value="UniProtKB-UniRule"/>
</dbReference>
<dbReference type="InterPro" id="IPR002036">
    <property type="entry name" value="YbeY"/>
</dbReference>
<dbReference type="Pfam" id="PF02130">
    <property type="entry name" value="YbeY"/>
    <property type="match status" value="1"/>
</dbReference>
<dbReference type="NCBIfam" id="TIGR00043">
    <property type="entry name" value="rRNA maturation RNase YbeY"/>
    <property type="match status" value="1"/>
</dbReference>
<dbReference type="InterPro" id="IPR023091">
    <property type="entry name" value="MetalPrtase_cat_dom_sf_prd"/>
</dbReference>
<evidence type="ECO:0000256" key="4">
    <source>
        <dbReference type="ARBA" id="ARBA00022759"/>
    </source>
</evidence>
<keyword evidence="2 7" id="KW-0540">Nuclease</keyword>
<evidence type="ECO:0000313" key="10">
    <source>
        <dbReference type="Proteomes" id="UP000231379"/>
    </source>
</evidence>
<keyword evidence="8" id="KW-1133">Transmembrane helix</keyword>
<dbReference type="GO" id="GO:0008270">
    <property type="term" value="F:zinc ion binding"/>
    <property type="evidence" value="ECO:0007669"/>
    <property type="project" value="UniProtKB-UniRule"/>
</dbReference>
<dbReference type="PANTHER" id="PTHR46986:SF1">
    <property type="entry name" value="ENDORIBONUCLEASE YBEY, CHLOROPLASTIC"/>
    <property type="match status" value="1"/>
</dbReference>
<keyword evidence="6 7" id="KW-0862">Zinc</keyword>
<evidence type="ECO:0000256" key="2">
    <source>
        <dbReference type="ARBA" id="ARBA00022722"/>
    </source>
</evidence>
<feature type="transmembrane region" description="Helical" evidence="8">
    <location>
        <begin position="26"/>
        <end position="47"/>
    </location>
</feature>
<keyword evidence="5 7" id="KW-0378">Hydrolase</keyword>
<proteinExistence type="inferred from homology"/>
<keyword evidence="7" id="KW-0963">Cytoplasm</keyword>
<evidence type="ECO:0000256" key="7">
    <source>
        <dbReference type="HAMAP-Rule" id="MF_00009"/>
    </source>
</evidence>
<keyword evidence="4 7" id="KW-0255">Endonuclease</keyword>
<gene>
    <name evidence="7 9" type="primary">ybeY</name>
    <name evidence="9" type="ORF">COU20_01235</name>
</gene>
<dbReference type="Proteomes" id="UP000231379">
    <property type="component" value="Unassembled WGS sequence"/>
</dbReference>
<evidence type="ECO:0000256" key="8">
    <source>
        <dbReference type="SAM" id="Phobius"/>
    </source>
</evidence>
<dbReference type="EC" id="3.1.-.-" evidence="7"/>
<comment type="similarity">
    <text evidence="1 7">Belongs to the endoribonuclease YbeY family.</text>
</comment>
<evidence type="ECO:0000256" key="5">
    <source>
        <dbReference type="ARBA" id="ARBA00022801"/>
    </source>
</evidence>
<reference evidence="10" key="1">
    <citation type="submission" date="2017-09" db="EMBL/GenBank/DDBJ databases">
        <title>Depth-based differentiation of microbial function through sediment-hosted aquifers and enrichment of novel symbionts in the deep terrestrial subsurface.</title>
        <authorList>
            <person name="Probst A.J."/>
            <person name="Ladd B."/>
            <person name="Jarett J.K."/>
            <person name="Geller-Mcgrath D.E."/>
            <person name="Sieber C.M.K."/>
            <person name="Emerson J.B."/>
            <person name="Anantharaman K."/>
            <person name="Thomas B.C."/>
            <person name="Malmstrom R."/>
            <person name="Stieglmeier M."/>
            <person name="Klingl A."/>
            <person name="Woyke T."/>
            <person name="Ryan C.M."/>
            <person name="Banfield J.F."/>
        </authorList>
    </citation>
    <scope>NUCLEOTIDE SEQUENCE [LARGE SCALE GENOMIC DNA]</scope>
</reference>
<comment type="function">
    <text evidence="7">Single strand-specific metallo-endoribonuclease involved in late-stage 70S ribosome quality control and in maturation of the 3' terminus of the 16S rRNA.</text>
</comment>
<evidence type="ECO:0000256" key="6">
    <source>
        <dbReference type="ARBA" id="ARBA00022833"/>
    </source>
</evidence>
<dbReference type="SUPFAM" id="SSF55486">
    <property type="entry name" value="Metalloproteases ('zincins'), catalytic domain"/>
    <property type="match status" value="1"/>
</dbReference>
<dbReference type="PANTHER" id="PTHR46986">
    <property type="entry name" value="ENDORIBONUCLEASE YBEY, CHLOROPLASTIC"/>
    <property type="match status" value="1"/>
</dbReference>
<comment type="caution">
    <text evidence="9">The sequence shown here is derived from an EMBL/GenBank/DDBJ whole genome shotgun (WGS) entry which is preliminary data.</text>
</comment>
<dbReference type="EMBL" id="PFBM01000009">
    <property type="protein sequence ID" value="PIR82648.1"/>
    <property type="molecule type" value="Genomic_DNA"/>
</dbReference>
<evidence type="ECO:0000313" key="9">
    <source>
        <dbReference type="EMBL" id="PIR82648.1"/>
    </source>
</evidence>
<feature type="binding site" evidence="7">
    <location>
        <position position="103"/>
    </location>
    <ligand>
        <name>Zn(2+)</name>
        <dbReference type="ChEBI" id="CHEBI:29105"/>
        <note>catalytic</note>
    </ligand>
</feature>
<keyword evidence="7" id="KW-0690">Ribosome biogenesis</keyword>
<accession>A0A2H0U8A8</accession>
<evidence type="ECO:0000256" key="3">
    <source>
        <dbReference type="ARBA" id="ARBA00022723"/>
    </source>
</evidence>
<organism evidence="9 10">
    <name type="scientific">Candidatus Kaiserbacteria bacterium CG10_big_fil_rev_8_21_14_0_10_59_10</name>
    <dbReference type="NCBI Taxonomy" id="1974612"/>
    <lineage>
        <taxon>Bacteria</taxon>
        <taxon>Candidatus Kaiseribacteriota</taxon>
    </lineage>
</organism>
<dbReference type="AlphaFoldDB" id="A0A2H0U8A8"/>
<comment type="cofactor">
    <cofactor evidence="7">
        <name>Zn(2+)</name>
        <dbReference type="ChEBI" id="CHEBI:29105"/>
    </cofactor>
    <text evidence="7">Binds 1 zinc ion.</text>
</comment>
<dbReference type="GO" id="GO:0004521">
    <property type="term" value="F:RNA endonuclease activity"/>
    <property type="evidence" value="ECO:0007669"/>
    <property type="project" value="UniProtKB-UniRule"/>
</dbReference>
<keyword evidence="8" id="KW-0812">Transmembrane</keyword>
<evidence type="ECO:0000256" key="1">
    <source>
        <dbReference type="ARBA" id="ARBA00010875"/>
    </source>
</evidence>
<comment type="subcellular location">
    <subcellularLocation>
        <location evidence="7">Cytoplasm</location>
    </subcellularLocation>
</comment>
<sequence>MAKAAAHFTIAATVRGPLPRVPFEAIARRALGTGYALSLVLCGDALLRRMNRAYRKKDYAPNVLAFPLTQGEGEIYINLRKASREARALRISRERRVAFLFTHACLHLAGLEHGKTMEKREAALMRAFGYGDRAGGNH</sequence>
<protein>
    <recommendedName>
        <fullName evidence="7">Endoribonuclease YbeY</fullName>
        <ecNumber evidence="7">3.1.-.-</ecNumber>
    </recommendedName>
</protein>
<keyword evidence="7" id="KW-0698">rRNA processing</keyword>
<keyword evidence="8" id="KW-0472">Membrane</keyword>
<dbReference type="GO" id="GO:0005737">
    <property type="term" value="C:cytoplasm"/>
    <property type="evidence" value="ECO:0007669"/>
    <property type="project" value="UniProtKB-SubCell"/>
</dbReference>
<dbReference type="GO" id="GO:0004222">
    <property type="term" value="F:metalloendopeptidase activity"/>
    <property type="evidence" value="ECO:0007669"/>
    <property type="project" value="InterPro"/>
</dbReference>
<name>A0A2H0U8A8_9BACT</name>
<feature type="binding site" evidence="7">
    <location>
        <position position="107"/>
    </location>
    <ligand>
        <name>Zn(2+)</name>
        <dbReference type="ChEBI" id="CHEBI:29105"/>
        <note>catalytic</note>
    </ligand>
</feature>
<dbReference type="Gene3D" id="3.40.390.30">
    <property type="entry name" value="Metalloproteases ('zincins'), catalytic domain"/>
    <property type="match status" value="1"/>
</dbReference>